<keyword evidence="3" id="KW-0520">NAD</keyword>
<dbReference type="AlphaFoldDB" id="A0A426XDM8"/>
<evidence type="ECO:0000259" key="5">
    <source>
        <dbReference type="Pfam" id="PF00389"/>
    </source>
</evidence>
<dbReference type="GO" id="GO:0005829">
    <property type="term" value="C:cytosol"/>
    <property type="evidence" value="ECO:0007669"/>
    <property type="project" value="TreeGrafter"/>
</dbReference>
<dbReference type="InterPro" id="IPR006140">
    <property type="entry name" value="D-isomer_DH_NAD-bd"/>
</dbReference>
<gene>
    <name evidence="7" type="ORF">B296_00025030</name>
</gene>
<evidence type="ECO:0000256" key="1">
    <source>
        <dbReference type="ARBA" id="ARBA00022857"/>
    </source>
</evidence>
<dbReference type="PROSITE" id="PS00065">
    <property type="entry name" value="D_2_HYDROXYACID_DH_1"/>
    <property type="match status" value="1"/>
</dbReference>
<accession>A0A426XDM8</accession>
<organism evidence="7 8">
    <name type="scientific">Ensete ventricosum</name>
    <name type="common">Abyssinian banana</name>
    <name type="synonym">Musa ensete</name>
    <dbReference type="NCBI Taxonomy" id="4639"/>
    <lineage>
        <taxon>Eukaryota</taxon>
        <taxon>Viridiplantae</taxon>
        <taxon>Streptophyta</taxon>
        <taxon>Embryophyta</taxon>
        <taxon>Tracheophyta</taxon>
        <taxon>Spermatophyta</taxon>
        <taxon>Magnoliopsida</taxon>
        <taxon>Liliopsida</taxon>
        <taxon>Zingiberales</taxon>
        <taxon>Musaceae</taxon>
        <taxon>Ensete</taxon>
    </lineage>
</organism>
<keyword evidence="2 4" id="KW-0560">Oxidoreductase</keyword>
<dbReference type="Pfam" id="PF00389">
    <property type="entry name" value="2-Hacid_dh"/>
    <property type="match status" value="1"/>
</dbReference>
<dbReference type="FunFam" id="3.40.50.720:FF:000213">
    <property type="entry name" value="Putative 2-hydroxyacid dehydrogenase"/>
    <property type="match status" value="1"/>
</dbReference>
<dbReference type="PANTHER" id="PTHR10996">
    <property type="entry name" value="2-HYDROXYACID DEHYDROGENASE-RELATED"/>
    <property type="match status" value="1"/>
</dbReference>
<dbReference type="GO" id="GO:0051287">
    <property type="term" value="F:NAD binding"/>
    <property type="evidence" value="ECO:0007669"/>
    <property type="project" value="InterPro"/>
</dbReference>
<evidence type="ECO:0000313" key="7">
    <source>
        <dbReference type="EMBL" id="RRT37576.1"/>
    </source>
</evidence>
<proteinExistence type="inferred from homology"/>
<protein>
    <recommendedName>
        <fullName evidence="9">D-isomer specific 2-hydroxyacid dehydrogenase NAD-binding domain-containing protein</fullName>
    </recommendedName>
</protein>
<reference evidence="7 8" key="1">
    <citation type="journal article" date="2014" name="Agronomy (Basel)">
        <title>A Draft Genome Sequence for Ensete ventricosum, the Drought-Tolerant Tree Against Hunger.</title>
        <authorList>
            <person name="Harrison J."/>
            <person name="Moore K.A."/>
            <person name="Paszkiewicz K."/>
            <person name="Jones T."/>
            <person name="Grant M."/>
            <person name="Ambacheew D."/>
            <person name="Muzemil S."/>
            <person name="Studholme D.J."/>
        </authorList>
    </citation>
    <scope>NUCLEOTIDE SEQUENCE [LARGE SCALE GENOMIC DNA]</scope>
</reference>
<dbReference type="InterPro" id="IPR029752">
    <property type="entry name" value="D-isomer_DH_CS1"/>
</dbReference>
<comment type="caution">
    <text evidence="7">The sequence shown here is derived from an EMBL/GenBank/DDBJ whole genome shotgun (WGS) entry which is preliminary data.</text>
</comment>
<dbReference type="Proteomes" id="UP000287651">
    <property type="component" value="Unassembled WGS sequence"/>
</dbReference>
<dbReference type="EMBL" id="AMZH03022139">
    <property type="protein sequence ID" value="RRT37576.1"/>
    <property type="molecule type" value="Genomic_DNA"/>
</dbReference>
<dbReference type="Gene3D" id="3.40.50.720">
    <property type="entry name" value="NAD(P)-binding Rossmann-like Domain"/>
    <property type="match status" value="2"/>
</dbReference>
<evidence type="ECO:0000256" key="4">
    <source>
        <dbReference type="RuleBase" id="RU003719"/>
    </source>
</evidence>
<evidence type="ECO:0000256" key="3">
    <source>
        <dbReference type="ARBA" id="ARBA00023027"/>
    </source>
</evidence>
<evidence type="ECO:0000256" key="2">
    <source>
        <dbReference type="ARBA" id="ARBA00023002"/>
    </source>
</evidence>
<feature type="domain" description="D-isomer specific 2-hydroxyacid dehydrogenase catalytic" evidence="5">
    <location>
        <begin position="51"/>
        <end position="326"/>
    </location>
</feature>
<evidence type="ECO:0008006" key="9">
    <source>
        <dbReference type="Google" id="ProtNLM"/>
    </source>
</evidence>
<dbReference type="GO" id="GO:0030267">
    <property type="term" value="F:glyoxylate reductase (NADPH) activity"/>
    <property type="evidence" value="ECO:0007669"/>
    <property type="project" value="TreeGrafter"/>
</dbReference>
<dbReference type="SUPFAM" id="SSF51735">
    <property type="entry name" value="NAD(P)-binding Rossmann-fold domains"/>
    <property type="match status" value="1"/>
</dbReference>
<name>A0A426XDM8_ENSVE</name>
<dbReference type="InterPro" id="IPR036291">
    <property type="entry name" value="NAD(P)-bd_dom_sf"/>
</dbReference>
<dbReference type="SUPFAM" id="SSF52283">
    <property type="entry name" value="Formate/glycerate dehydrogenase catalytic domain-like"/>
    <property type="match status" value="1"/>
</dbReference>
<dbReference type="InterPro" id="IPR050223">
    <property type="entry name" value="D-isomer_2-hydroxyacid_DH"/>
</dbReference>
<dbReference type="GO" id="GO:0016618">
    <property type="term" value="F:hydroxypyruvate reductase [NAD(P)H] activity"/>
    <property type="evidence" value="ECO:0007669"/>
    <property type="project" value="TreeGrafter"/>
</dbReference>
<feature type="domain" description="D-isomer specific 2-hydroxyacid dehydrogenase NAD-binding" evidence="6">
    <location>
        <begin position="124"/>
        <end position="295"/>
    </location>
</feature>
<evidence type="ECO:0000259" key="6">
    <source>
        <dbReference type="Pfam" id="PF02826"/>
    </source>
</evidence>
<dbReference type="Pfam" id="PF02826">
    <property type="entry name" value="2-Hacid_dh_C"/>
    <property type="match status" value="1"/>
</dbReference>
<dbReference type="InterPro" id="IPR006139">
    <property type="entry name" value="D-isomer_2_OHA_DH_cat_dom"/>
</dbReference>
<dbReference type="PANTHER" id="PTHR10996:SF179">
    <property type="entry name" value="D-ISOMER SPECIFIC 2-HYDROXYACID DEHYDROGENASE FAMILY PROTEIN-RELATED"/>
    <property type="match status" value="1"/>
</dbReference>
<sequence length="330" mass="35477">MASSSVPQGQPETERPQVLLLRPPSAALDEVLSARFELLKSWESPLPLDRFLATHAADVRALLVINLFTVDGALLDALPTLRFVCTTSAGVNHIDLADCARRGIAVANAGTVFSQEVAEYAVDLLIDVLRRVSACDRYVRRGLWPRGGDYPLGSKLGGKRVGIVGLGSIGSEVAKRLQAFGCPISYFSRSRKPQFPYTYFPSVADLAAQSDVLVVACALTHETHHIINKDVMAALGKEGIIINVGRGGLVDEAELVKRLMRGEIGGAGLDVFEHEPAVPEELFGVDNLVLSPHVAMQAFESSSDLSRLTAANLEAFFSDRPLLTPVPLPA</sequence>
<comment type="similarity">
    <text evidence="4">Belongs to the D-isomer specific 2-hydroxyacid dehydrogenase family.</text>
</comment>
<dbReference type="CDD" id="cd12156">
    <property type="entry name" value="HPPR"/>
    <property type="match status" value="1"/>
</dbReference>
<evidence type="ECO:0000313" key="8">
    <source>
        <dbReference type="Proteomes" id="UP000287651"/>
    </source>
</evidence>
<keyword evidence="1" id="KW-0521">NADP</keyword>